<dbReference type="GO" id="GO:0003743">
    <property type="term" value="F:translation initiation factor activity"/>
    <property type="evidence" value="ECO:0007669"/>
    <property type="project" value="UniProtKB-UniRule"/>
</dbReference>
<proteinExistence type="inferred from homology"/>
<dbReference type="Pfam" id="PF01546">
    <property type="entry name" value="Peptidase_M20"/>
    <property type="match status" value="1"/>
</dbReference>
<dbReference type="PANTHER" id="PTHR30575:SF0">
    <property type="entry name" value="XAA-ARG DIPEPTIDASE"/>
    <property type="match status" value="1"/>
</dbReference>
<dbReference type="InterPro" id="IPR036264">
    <property type="entry name" value="Bact_exopeptidase_dim_dom"/>
</dbReference>
<comment type="subunit">
    <text evidence="5">Monomer. Associates with the 60S ribosomal subunit. Interacts with RACK1. Interacts with DICER1, AGO2, TARBP2, MOV10 and RPL7A; they form a large RNA-induced silencing complex (RISC).</text>
</comment>
<dbReference type="GO" id="GO:0005730">
    <property type="term" value="C:nucleolus"/>
    <property type="evidence" value="ECO:0007669"/>
    <property type="project" value="UniProtKB-SubCell"/>
</dbReference>
<dbReference type="GO" id="GO:0005737">
    <property type="term" value="C:cytoplasm"/>
    <property type="evidence" value="ECO:0007669"/>
    <property type="project" value="UniProtKB-SubCell"/>
</dbReference>
<dbReference type="GO" id="GO:0043023">
    <property type="term" value="F:ribosomal large subunit binding"/>
    <property type="evidence" value="ECO:0007669"/>
    <property type="project" value="UniProtKB-UniRule"/>
</dbReference>
<dbReference type="InterPro" id="IPR002769">
    <property type="entry name" value="eIF6"/>
</dbReference>
<keyword evidence="8" id="KW-1185">Reference proteome</keyword>
<comment type="similarity">
    <text evidence="6">Belongs to the eIF-6 family.</text>
</comment>
<keyword evidence="2 6" id="KW-0396">Initiation factor</keyword>
<dbReference type="AlphaFoldDB" id="A0A6S7I6R7"/>
<name>A0A6S7I6R7_PARCT</name>
<dbReference type="SUPFAM" id="SSF55031">
    <property type="entry name" value="Bacterial exopeptidase dimerisation domain"/>
    <property type="match status" value="1"/>
</dbReference>
<gene>
    <name evidence="6" type="primary">EIF6</name>
    <name evidence="7" type="ORF">PACLA_8A002301</name>
</gene>
<evidence type="ECO:0000313" key="8">
    <source>
        <dbReference type="Proteomes" id="UP001152795"/>
    </source>
</evidence>
<dbReference type="InterPro" id="IPR002933">
    <property type="entry name" value="Peptidase_M20"/>
</dbReference>
<dbReference type="GO" id="GO:0042273">
    <property type="term" value="P:ribosomal large subunit biogenesis"/>
    <property type="evidence" value="ECO:0007669"/>
    <property type="project" value="UniProtKB-UniRule"/>
</dbReference>
<dbReference type="Pfam" id="PF01912">
    <property type="entry name" value="eIF-6"/>
    <property type="match status" value="1"/>
</dbReference>
<dbReference type="FunFam" id="3.30.70.360:FF:000004">
    <property type="entry name" value="Peptidase M20 domain-containing protein 2"/>
    <property type="match status" value="1"/>
</dbReference>
<evidence type="ECO:0000256" key="4">
    <source>
        <dbReference type="ARBA" id="ARBA00023242"/>
    </source>
</evidence>
<dbReference type="CDD" id="cd05672">
    <property type="entry name" value="M20_ACY1L2-like"/>
    <property type="match status" value="1"/>
</dbReference>
<dbReference type="NCBIfam" id="TIGR01891">
    <property type="entry name" value="amidohydrolases"/>
    <property type="match status" value="1"/>
</dbReference>
<comment type="caution">
    <text evidence="7">The sequence shown here is derived from an EMBL/GenBank/DDBJ whole genome shotgun (WGS) entry which is preliminary data.</text>
</comment>
<dbReference type="SMART" id="SM00654">
    <property type="entry name" value="eIF6"/>
    <property type="match status" value="1"/>
</dbReference>
<dbReference type="Gene3D" id="3.75.10.10">
    <property type="entry name" value="L-arginine/glycine Amidinotransferase, Chain A"/>
    <property type="match status" value="1"/>
</dbReference>
<evidence type="ECO:0000256" key="5">
    <source>
        <dbReference type="ARBA" id="ARBA00062592"/>
    </source>
</evidence>
<dbReference type="Pfam" id="PF07687">
    <property type="entry name" value="M20_dimer"/>
    <property type="match status" value="1"/>
</dbReference>
<keyword evidence="4 6" id="KW-0539">Nucleus</keyword>
<comment type="function">
    <text evidence="6">Binds to the 60S ribosomal subunit and prevents its association with the 40S ribosomal subunit to form the 80S initiation complex in the cytoplasm. May also be involved in ribosome biogenesis.</text>
</comment>
<keyword evidence="3 6" id="KW-0648">Protein biosynthesis</keyword>
<dbReference type="Proteomes" id="UP001152795">
    <property type="component" value="Unassembled WGS sequence"/>
</dbReference>
<keyword evidence="1 6" id="KW-0963">Cytoplasm</keyword>
<dbReference type="InterPro" id="IPR011650">
    <property type="entry name" value="Peptidase_M20_dimer"/>
</dbReference>
<evidence type="ECO:0000256" key="2">
    <source>
        <dbReference type="ARBA" id="ARBA00022540"/>
    </source>
</evidence>
<dbReference type="CDD" id="cd00527">
    <property type="entry name" value="IF6"/>
    <property type="match status" value="1"/>
</dbReference>
<dbReference type="FunFam" id="3.75.10.10:FF:000001">
    <property type="entry name" value="Eukaryotic translation initiation factor 6"/>
    <property type="match status" value="1"/>
</dbReference>
<dbReference type="GO" id="GO:0016805">
    <property type="term" value="F:dipeptidase activity"/>
    <property type="evidence" value="ECO:0007669"/>
    <property type="project" value="TreeGrafter"/>
</dbReference>
<organism evidence="7 8">
    <name type="scientific">Paramuricea clavata</name>
    <name type="common">Red gorgonian</name>
    <name type="synonym">Violescent sea-whip</name>
    <dbReference type="NCBI Taxonomy" id="317549"/>
    <lineage>
        <taxon>Eukaryota</taxon>
        <taxon>Metazoa</taxon>
        <taxon>Cnidaria</taxon>
        <taxon>Anthozoa</taxon>
        <taxon>Octocorallia</taxon>
        <taxon>Malacalcyonacea</taxon>
        <taxon>Plexauridae</taxon>
        <taxon>Paramuricea</taxon>
    </lineage>
</organism>
<dbReference type="HAMAP" id="MF_00032">
    <property type="entry name" value="eIF_6"/>
    <property type="match status" value="1"/>
</dbReference>
<dbReference type="GO" id="GO:0042256">
    <property type="term" value="P:cytosolic ribosome assembly"/>
    <property type="evidence" value="ECO:0007669"/>
    <property type="project" value="UniProtKB-UniRule"/>
</dbReference>
<evidence type="ECO:0000256" key="6">
    <source>
        <dbReference type="HAMAP-Rule" id="MF_03132"/>
    </source>
</evidence>
<dbReference type="InterPro" id="IPR052030">
    <property type="entry name" value="Peptidase_M20/M20A_hydrolases"/>
</dbReference>
<dbReference type="Gene3D" id="3.30.70.360">
    <property type="match status" value="1"/>
</dbReference>
<sequence length="587" mass="63753">MAFRKKQKTINDCLAKELSEKACSAIDNLSGELHELSNKLWAKPELKFEEHFAHETVTTFFEKHGFDVRRKYPLETAFVASNKTTQQDNGPCVAVLCEYDALPKIGHACGHNLIAEAGAAAAIGVKAALDHVSGNLGHLVVMGTPAEEGGGGKILMLDAGCFDNVDFSMMVHPAPFDALYTPFLANQKVFVTFKGRAAHAAAFPWEGKNALDAAVLSHNAISMLRQQMKPTWRAHGVFTDGGTVPGIIPETSQLHYFFRCRTLKDLEVLKEKADHCFRGAAEATGCTVDIDWYGYGESQKPYANFISNPVLTELYEKHAKSLGVTFPSKSVQKSFPNGSTDMGNVSYVLPSLHPGYSIKSTAGNHTQGFAQAAGREEAQHPTLVAAKSMAMTTIDILCSFYSVFEVGNRHGLLVPNTTTDQELQHIRNSLTENVKIQRVEERLSALGNVVACNDYVALVHPDLDRETEEILADVLKVEVFRQTVAGNVLTGSYCAITNQGGLVHPHTSIEDQDELSSLLQVPLVAGTVNRGSEVIGAGMVVNDWCAFCGLDTTSTELSVVESVFKLGDAQPSNIATTMRDSLIESMN</sequence>
<protein>
    <recommendedName>
        <fullName evidence="6">Eukaryotic translation initiation factor 6</fullName>
        <shortName evidence="6">eIF-6</shortName>
    </recommendedName>
</protein>
<evidence type="ECO:0000313" key="7">
    <source>
        <dbReference type="EMBL" id="CAB4012443.1"/>
    </source>
</evidence>
<dbReference type="InterPro" id="IPR017439">
    <property type="entry name" value="Amidohydrolase"/>
</dbReference>
<dbReference type="Gene3D" id="3.40.630.10">
    <property type="entry name" value="Zn peptidases"/>
    <property type="match status" value="1"/>
</dbReference>
<comment type="subcellular location">
    <subcellularLocation>
        <location evidence="6">Cytoplasm</location>
    </subcellularLocation>
    <subcellularLocation>
        <location evidence="6">Nucleus</location>
        <location evidence="6">Nucleolus</location>
    </subcellularLocation>
    <text evidence="6">Shuttles between cytoplasm and nucleus/nucleolus.</text>
</comment>
<evidence type="ECO:0000256" key="1">
    <source>
        <dbReference type="ARBA" id="ARBA00022490"/>
    </source>
</evidence>
<dbReference type="OrthoDB" id="6119954at2759"/>
<dbReference type="PANTHER" id="PTHR30575">
    <property type="entry name" value="PEPTIDASE M20"/>
    <property type="match status" value="1"/>
</dbReference>
<keyword evidence="6" id="KW-0690">Ribosome biogenesis</keyword>
<dbReference type="SUPFAM" id="SSF53187">
    <property type="entry name" value="Zn-dependent exopeptidases"/>
    <property type="match status" value="1"/>
</dbReference>
<accession>A0A6S7I6R7</accession>
<evidence type="ECO:0000256" key="3">
    <source>
        <dbReference type="ARBA" id="ARBA00022917"/>
    </source>
</evidence>
<dbReference type="NCBIfam" id="TIGR00323">
    <property type="entry name" value="eIF-6"/>
    <property type="match status" value="1"/>
</dbReference>
<dbReference type="SUPFAM" id="SSF55909">
    <property type="entry name" value="Pentein"/>
    <property type="match status" value="1"/>
</dbReference>
<reference evidence="7" key="1">
    <citation type="submission" date="2020-04" db="EMBL/GenBank/DDBJ databases">
        <authorList>
            <person name="Alioto T."/>
            <person name="Alioto T."/>
            <person name="Gomez Garrido J."/>
        </authorList>
    </citation>
    <scope>NUCLEOTIDE SEQUENCE</scope>
    <source>
        <strain evidence="7">A484AB</strain>
    </source>
</reference>
<dbReference type="EMBL" id="CACRXK020007511">
    <property type="protein sequence ID" value="CAB4012443.1"/>
    <property type="molecule type" value="Genomic_DNA"/>
</dbReference>